<dbReference type="Proteomes" id="UP000230066">
    <property type="component" value="Unassembled WGS sequence"/>
</dbReference>
<keyword evidence="4" id="KW-1003">Cell membrane</keyword>
<feature type="region of interest" description="Disordered" evidence="11">
    <location>
        <begin position="551"/>
        <end position="578"/>
    </location>
</feature>
<dbReference type="PANTHER" id="PTHR21522:SF32">
    <property type="entry name" value="OTOPETRIN-2"/>
    <property type="match status" value="1"/>
</dbReference>
<dbReference type="InterPro" id="IPR004878">
    <property type="entry name" value="Otopetrin"/>
</dbReference>
<evidence type="ECO:0000256" key="12">
    <source>
        <dbReference type="SAM" id="Phobius"/>
    </source>
</evidence>
<evidence type="ECO:0000256" key="11">
    <source>
        <dbReference type="SAM" id="MobiDB-lite"/>
    </source>
</evidence>
<evidence type="ECO:0000256" key="9">
    <source>
        <dbReference type="ARBA" id="ARBA00023136"/>
    </source>
</evidence>
<dbReference type="Pfam" id="PF03189">
    <property type="entry name" value="Otopetrin"/>
    <property type="match status" value="1"/>
</dbReference>
<feature type="transmembrane region" description="Helical" evidence="12">
    <location>
        <begin position="667"/>
        <end position="688"/>
    </location>
</feature>
<evidence type="ECO:0000256" key="5">
    <source>
        <dbReference type="ARBA" id="ARBA00022692"/>
    </source>
</evidence>
<evidence type="ECO:0000256" key="1">
    <source>
        <dbReference type="ARBA" id="ARBA00004651"/>
    </source>
</evidence>
<protein>
    <submittedName>
        <fullName evidence="13">Otopetrin</fullName>
    </submittedName>
</protein>
<evidence type="ECO:0000256" key="3">
    <source>
        <dbReference type="ARBA" id="ARBA00022448"/>
    </source>
</evidence>
<evidence type="ECO:0000256" key="6">
    <source>
        <dbReference type="ARBA" id="ARBA00022781"/>
    </source>
</evidence>
<feature type="compositionally biased region" description="Polar residues" evidence="11">
    <location>
        <begin position="559"/>
        <end position="577"/>
    </location>
</feature>
<feature type="transmembrane region" description="Helical" evidence="12">
    <location>
        <begin position="775"/>
        <end position="792"/>
    </location>
</feature>
<dbReference type="EMBL" id="JXXN02001764">
    <property type="protein sequence ID" value="THD24130.1"/>
    <property type="molecule type" value="Genomic_DNA"/>
</dbReference>
<evidence type="ECO:0000256" key="8">
    <source>
        <dbReference type="ARBA" id="ARBA00023065"/>
    </source>
</evidence>
<feature type="transmembrane region" description="Helical" evidence="12">
    <location>
        <begin position="122"/>
        <end position="145"/>
    </location>
</feature>
<feature type="transmembrane region" description="Helical" evidence="12">
    <location>
        <begin position="812"/>
        <end position="829"/>
    </location>
</feature>
<evidence type="ECO:0000256" key="10">
    <source>
        <dbReference type="ARBA" id="ARBA00023303"/>
    </source>
</evidence>
<accession>A0A4E0S113</accession>
<feature type="transmembrane region" description="Helical" evidence="12">
    <location>
        <begin position="165"/>
        <end position="185"/>
    </location>
</feature>
<name>A0A4E0S113_FASHE</name>
<reference evidence="13" key="1">
    <citation type="submission" date="2019-03" db="EMBL/GenBank/DDBJ databases">
        <title>Improved annotation for the trematode Fasciola hepatica.</title>
        <authorList>
            <person name="Choi Y.-J."/>
            <person name="Martin J."/>
            <person name="Mitreva M."/>
        </authorList>
    </citation>
    <scope>NUCLEOTIDE SEQUENCE [LARGE SCALE GENOMIC DNA]</scope>
</reference>
<organism evidence="13 14">
    <name type="scientific">Fasciola hepatica</name>
    <name type="common">Liver fluke</name>
    <dbReference type="NCBI Taxonomy" id="6192"/>
    <lineage>
        <taxon>Eukaryota</taxon>
        <taxon>Metazoa</taxon>
        <taxon>Spiralia</taxon>
        <taxon>Lophotrochozoa</taxon>
        <taxon>Platyhelminthes</taxon>
        <taxon>Trematoda</taxon>
        <taxon>Digenea</taxon>
        <taxon>Plagiorchiida</taxon>
        <taxon>Echinostomata</taxon>
        <taxon>Echinostomatoidea</taxon>
        <taxon>Fasciolidae</taxon>
        <taxon>Fasciola</taxon>
    </lineage>
</organism>
<dbReference type="PANTHER" id="PTHR21522">
    <property type="entry name" value="PROTON CHANNEL OTOP"/>
    <property type="match status" value="1"/>
</dbReference>
<feature type="compositionally biased region" description="Polar residues" evidence="11">
    <location>
        <begin position="506"/>
        <end position="517"/>
    </location>
</feature>
<keyword evidence="14" id="KW-1185">Reference proteome</keyword>
<dbReference type="GO" id="GO:0005886">
    <property type="term" value="C:plasma membrane"/>
    <property type="evidence" value="ECO:0007669"/>
    <property type="project" value="UniProtKB-SubCell"/>
</dbReference>
<feature type="region of interest" description="Disordered" evidence="11">
    <location>
        <begin position="1"/>
        <end position="23"/>
    </location>
</feature>
<comment type="subcellular location">
    <subcellularLocation>
        <location evidence="1">Cell membrane</location>
        <topology evidence="1">Multi-pass membrane protein</topology>
    </subcellularLocation>
</comment>
<gene>
    <name evidence="13" type="ORF">D915_004996</name>
</gene>
<proteinExistence type="inferred from homology"/>
<feature type="compositionally biased region" description="Polar residues" evidence="11">
    <location>
        <begin position="12"/>
        <end position="21"/>
    </location>
</feature>
<evidence type="ECO:0000256" key="7">
    <source>
        <dbReference type="ARBA" id="ARBA00022989"/>
    </source>
</evidence>
<feature type="transmembrane region" description="Helical" evidence="12">
    <location>
        <begin position="636"/>
        <end position="655"/>
    </location>
</feature>
<evidence type="ECO:0000256" key="4">
    <source>
        <dbReference type="ARBA" id="ARBA00022475"/>
    </source>
</evidence>
<evidence type="ECO:0000313" key="14">
    <source>
        <dbReference type="Proteomes" id="UP000230066"/>
    </source>
</evidence>
<evidence type="ECO:0000313" key="13">
    <source>
        <dbReference type="EMBL" id="THD24130.1"/>
    </source>
</evidence>
<keyword evidence="6" id="KW-0375">Hydrogen ion transport</keyword>
<keyword evidence="3" id="KW-0813">Transport</keyword>
<sequence>MECDLNGDSGDAMNSNTSASDRSALYATASRTRSREQIHINSGSHCHDDVDTILRTRSSSVGALHSCQIQPKVSRRERMRKALKLWRLRKRWEKEFDKQRSLPGPFAPVHVKDKRGSIHASLLLLFAVMQCICGFVFPFCDAFALNDTRTLFAVNHKYYLEIFLQSQYVGAILVLAYLQTLIWYYNGFKSKKQRTDRKTHETDNLAENYVPLNRVNKHVIPEESLEPEPNGESDQSRSMVERLRFNFTNLEHRISEASSSRGTDNKNLSWHKEGMNLYLRLGAVGFGLGVMIHDGFNLSSEWELGQPSCHSELWIPKHVLRLIWVLWQTYFVFKYHRIILHVHKFFVRLAFTHLAAVNLCHWIKAVISEISESLKRAEASHTETQASAMVTPAHVLGTQPNWTMETHGTGLYEVGKVGRLGKLCEDHLGQVAKPYLYPLAIEYSLITGTLFYKMLQRVGKKSQNKMTEYPSCNSLLTPRLSDDGSPITNLPVIPSSVSLGETASFRAQQLQPSQSTDDVSRPNEDCRKHTSYRQLLGCKVYLDPECADDNDGHGDHTKGSNSAREQQSRKTCTQSETAKPCRTRHASESYCHRSHTGLFLGLMLFLACVIGVIFSVGRGRNIFDKLFPQVYQHSKIFMLSVSMLACSVALIQTYSMKFCRIKAEESFEYNLLGVGLIGCLTYHMLLFVPSLETVVHSMIYSSVFEKPDLVPREQAMRDTANPVSIEELRGTAMLYLVKCTLEVCQALLQFFFIVEASRRGPCCRNQARIKPGRSAIVFLLINNLALWLMNTFEFRESENQLLLHRQYYGIRTWPVITCCFIPLIIFFRFHSTVCFAQIWSKLYELH</sequence>
<dbReference type="AlphaFoldDB" id="A0A4E0S113"/>
<keyword evidence="8" id="KW-0406">Ion transport</keyword>
<keyword evidence="7 12" id="KW-1133">Transmembrane helix</keyword>
<keyword evidence="10" id="KW-0407">Ion channel</keyword>
<evidence type="ECO:0000256" key="2">
    <source>
        <dbReference type="ARBA" id="ARBA00006513"/>
    </source>
</evidence>
<keyword evidence="9 12" id="KW-0472">Membrane</keyword>
<comment type="similarity">
    <text evidence="2">Belongs to the otopetrin family.</text>
</comment>
<feature type="transmembrane region" description="Helical" evidence="12">
    <location>
        <begin position="597"/>
        <end position="616"/>
    </location>
</feature>
<dbReference type="GO" id="GO:0015252">
    <property type="term" value="F:proton channel activity"/>
    <property type="evidence" value="ECO:0007669"/>
    <property type="project" value="InterPro"/>
</dbReference>
<keyword evidence="5 12" id="KW-0812">Transmembrane</keyword>
<comment type="caution">
    <text evidence="13">The sequence shown here is derived from an EMBL/GenBank/DDBJ whole genome shotgun (WGS) entry which is preliminary data.</text>
</comment>
<feature type="transmembrane region" description="Helical" evidence="12">
    <location>
        <begin position="732"/>
        <end position="754"/>
    </location>
</feature>
<feature type="region of interest" description="Disordered" evidence="11">
    <location>
        <begin position="506"/>
        <end position="526"/>
    </location>
</feature>